<evidence type="ECO:0000256" key="2">
    <source>
        <dbReference type="ARBA" id="ARBA00022475"/>
    </source>
</evidence>
<accession>A0A8J5ULK4</accession>
<dbReference type="GeneID" id="73470602"/>
<evidence type="ECO:0000256" key="4">
    <source>
        <dbReference type="ARBA" id="ARBA00022989"/>
    </source>
</evidence>
<sequence length="190" mass="21595">MTEPHFRERTASHSRERASSQSRERTPSISRQQQQQQQEHTSDVSTSKYRSLTLENKGSVARDHMANERTFLAWLRTSLALVTIGIGITQLFRLDKSSNLRVSMHESAFIDLSDVGNEPINSIVKYGKPLGSIFIFMGIVTLLFGVERYFKVQHLLTKNQYPATRLGILILISLVFIIIASTFYMIISTS</sequence>
<name>A0A8J5ULK4_9ASCO</name>
<gene>
    <name evidence="9" type="ORF">J8A68_003802</name>
</gene>
<feature type="transmembrane region" description="Helical" evidence="7">
    <location>
        <begin position="71"/>
        <end position="92"/>
    </location>
</feature>
<dbReference type="AlphaFoldDB" id="A0A8J5ULK4"/>
<dbReference type="OrthoDB" id="199599at2759"/>
<evidence type="ECO:0000256" key="7">
    <source>
        <dbReference type="SAM" id="Phobius"/>
    </source>
</evidence>
<evidence type="ECO:0000313" key="9">
    <source>
        <dbReference type="EMBL" id="KAG7662672.1"/>
    </source>
</evidence>
<feature type="compositionally biased region" description="Basic and acidic residues" evidence="6">
    <location>
        <begin position="1"/>
        <end position="26"/>
    </location>
</feature>
<comment type="caution">
    <text evidence="9">The sequence shown here is derived from an EMBL/GenBank/DDBJ whole genome shotgun (WGS) entry which is preliminary data.</text>
</comment>
<dbReference type="PANTHER" id="PTHR34187:SF2">
    <property type="entry name" value="DUF202 DOMAIN-CONTAINING PROTEIN"/>
    <property type="match status" value="1"/>
</dbReference>
<keyword evidence="5 7" id="KW-0472">Membrane</keyword>
<keyword evidence="3 7" id="KW-0812">Transmembrane</keyword>
<proteinExistence type="predicted"/>
<evidence type="ECO:0000256" key="1">
    <source>
        <dbReference type="ARBA" id="ARBA00004651"/>
    </source>
</evidence>
<evidence type="ECO:0000256" key="5">
    <source>
        <dbReference type="ARBA" id="ARBA00023136"/>
    </source>
</evidence>
<evidence type="ECO:0000256" key="6">
    <source>
        <dbReference type="SAM" id="MobiDB-lite"/>
    </source>
</evidence>
<dbReference type="RefSeq" id="XP_049262905.1">
    <property type="nucleotide sequence ID" value="XM_049407695.1"/>
</dbReference>
<evidence type="ECO:0000259" key="8">
    <source>
        <dbReference type="Pfam" id="PF02656"/>
    </source>
</evidence>
<reference evidence="9 10" key="1">
    <citation type="journal article" date="2021" name="DNA Res.">
        <title>Genome analysis of Candida subhashii reveals its hybrid nature and dual mitochondrial genome conformations.</title>
        <authorList>
            <person name="Mixao V."/>
            <person name="Hegedusova E."/>
            <person name="Saus E."/>
            <person name="Pryszcz L.P."/>
            <person name="Cillingova A."/>
            <person name="Nosek J."/>
            <person name="Gabaldon T."/>
        </authorList>
    </citation>
    <scope>NUCLEOTIDE SEQUENCE [LARGE SCALE GENOMIC DNA]</scope>
    <source>
        <strain evidence="9 10">CBS 10753</strain>
    </source>
</reference>
<dbReference type="InterPro" id="IPR003807">
    <property type="entry name" value="DUF202"/>
</dbReference>
<dbReference type="Proteomes" id="UP000694255">
    <property type="component" value="Unassembled WGS sequence"/>
</dbReference>
<feature type="transmembrane region" description="Helical" evidence="7">
    <location>
        <begin position="166"/>
        <end position="187"/>
    </location>
</feature>
<keyword evidence="2" id="KW-1003">Cell membrane</keyword>
<dbReference type="PANTHER" id="PTHR34187">
    <property type="entry name" value="FGR18P"/>
    <property type="match status" value="1"/>
</dbReference>
<dbReference type="EMBL" id="JAGSYN010000165">
    <property type="protein sequence ID" value="KAG7662672.1"/>
    <property type="molecule type" value="Genomic_DNA"/>
</dbReference>
<evidence type="ECO:0000256" key="3">
    <source>
        <dbReference type="ARBA" id="ARBA00022692"/>
    </source>
</evidence>
<dbReference type="InterPro" id="IPR052053">
    <property type="entry name" value="IM_YidH-like"/>
</dbReference>
<dbReference type="GO" id="GO:0005886">
    <property type="term" value="C:plasma membrane"/>
    <property type="evidence" value="ECO:0007669"/>
    <property type="project" value="UniProtKB-SubCell"/>
</dbReference>
<comment type="subcellular location">
    <subcellularLocation>
        <location evidence="1">Cell membrane</location>
        <topology evidence="1">Multi-pass membrane protein</topology>
    </subcellularLocation>
</comment>
<feature type="transmembrane region" description="Helical" evidence="7">
    <location>
        <begin position="129"/>
        <end position="146"/>
    </location>
</feature>
<organism evidence="9 10">
    <name type="scientific">[Candida] subhashii</name>
    <dbReference type="NCBI Taxonomy" id="561895"/>
    <lineage>
        <taxon>Eukaryota</taxon>
        <taxon>Fungi</taxon>
        <taxon>Dikarya</taxon>
        <taxon>Ascomycota</taxon>
        <taxon>Saccharomycotina</taxon>
        <taxon>Pichiomycetes</taxon>
        <taxon>Debaryomycetaceae</taxon>
        <taxon>Spathaspora</taxon>
    </lineage>
</organism>
<dbReference type="Pfam" id="PF02656">
    <property type="entry name" value="DUF202"/>
    <property type="match status" value="1"/>
</dbReference>
<protein>
    <recommendedName>
        <fullName evidence="8">DUF202 domain-containing protein</fullName>
    </recommendedName>
</protein>
<keyword evidence="4 7" id="KW-1133">Transmembrane helix</keyword>
<feature type="region of interest" description="Disordered" evidence="6">
    <location>
        <begin position="1"/>
        <end position="49"/>
    </location>
</feature>
<keyword evidence="10" id="KW-1185">Reference proteome</keyword>
<feature type="domain" description="DUF202" evidence="8">
    <location>
        <begin position="62"/>
        <end position="154"/>
    </location>
</feature>
<evidence type="ECO:0000313" key="10">
    <source>
        <dbReference type="Proteomes" id="UP000694255"/>
    </source>
</evidence>